<evidence type="ECO:0000313" key="11">
    <source>
        <dbReference type="Proteomes" id="UP001197247"/>
    </source>
</evidence>
<keyword evidence="8 9" id="KW-0051">Antiviral defense</keyword>
<comment type="cofactor">
    <cofactor evidence="1 9">
        <name>Mg(2+)</name>
        <dbReference type="ChEBI" id="CHEBI:18420"/>
    </cofactor>
</comment>
<dbReference type="SUPFAM" id="SSF143430">
    <property type="entry name" value="TTP0101/SSO1404-like"/>
    <property type="match status" value="1"/>
</dbReference>
<evidence type="ECO:0000256" key="6">
    <source>
        <dbReference type="ARBA" id="ARBA00022801"/>
    </source>
</evidence>
<keyword evidence="3 9" id="KW-0540">Nuclease</keyword>
<proteinExistence type="inferred from homology"/>
<keyword evidence="6 9" id="KW-0378">Hydrolase</keyword>
<keyword evidence="11" id="KW-1185">Reference proteome</keyword>
<reference evidence="10 11" key="1">
    <citation type="submission" date="2021-05" db="EMBL/GenBank/DDBJ databases">
        <title>Kineosporia and Streptomyces sp. nov. two new marine actinobacteria isolated from Coral.</title>
        <authorList>
            <person name="Buangrab K."/>
            <person name="Sutthacheep M."/>
            <person name="Yeemin T."/>
            <person name="Harunari E."/>
            <person name="Igarashi Y."/>
            <person name="Kanchanasin P."/>
            <person name="Tanasupawat S."/>
            <person name="Phongsopitanun W."/>
        </authorList>
    </citation>
    <scope>NUCLEOTIDE SEQUENCE [LARGE SCALE GENOMIC DNA]</scope>
    <source>
        <strain evidence="10 11">J2-2</strain>
    </source>
</reference>
<dbReference type="CDD" id="cd09725">
    <property type="entry name" value="Cas2_I_II_III"/>
    <property type="match status" value="1"/>
</dbReference>
<comment type="similarity">
    <text evidence="2 9">Belongs to the CRISPR-associated endoribonuclease Cas2 protein family.</text>
</comment>
<dbReference type="Gene3D" id="3.30.70.240">
    <property type="match status" value="1"/>
</dbReference>
<dbReference type="Proteomes" id="UP001197247">
    <property type="component" value="Unassembled WGS sequence"/>
</dbReference>
<feature type="binding site" evidence="9">
    <location>
        <position position="11"/>
    </location>
    <ligand>
        <name>Mg(2+)</name>
        <dbReference type="ChEBI" id="CHEBI:18420"/>
        <note>catalytic</note>
    </ligand>
</feature>
<dbReference type="InterPro" id="IPR019199">
    <property type="entry name" value="Virulence_VapD/CRISPR_Cas2"/>
</dbReference>
<keyword evidence="4 9" id="KW-0479">Metal-binding</keyword>
<comment type="caution">
    <text evidence="10">The sequence shown here is derived from an EMBL/GenBank/DDBJ whole genome shotgun (WGS) entry which is preliminary data.</text>
</comment>
<dbReference type="InterPro" id="IPR021127">
    <property type="entry name" value="CRISPR_associated_Cas2"/>
</dbReference>
<protein>
    <recommendedName>
        <fullName evidence="9">CRISPR-associated endoribonuclease Cas2</fullName>
        <ecNumber evidence="9">3.1.-.-</ecNumber>
    </recommendedName>
</protein>
<evidence type="ECO:0000256" key="7">
    <source>
        <dbReference type="ARBA" id="ARBA00022842"/>
    </source>
</evidence>
<dbReference type="RefSeq" id="WP_214160702.1">
    <property type="nucleotide sequence ID" value="NZ_JAHBAY010000024.1"/>
</dbReference>
<evidence type="ECO:0000256" key="3">
    <source>
        <dbReference type="ARBA" id="ARBA00022722"/>
    </source>
</evidence>
<comment type="function">
    <text evidence="9">CRISPR (clustered regularly interspaced short palindromic repeat), is an adaptive immune system that provides protection against mobile genetic elements (viruses, transposable elements and conjugative plasmids). CRISPR clusters contain sequences complementary to antecedent mobile elements and target invading nucleic acids. CRISPR clusters are transcribed and processed into CRISPR RNA (crRNA). Functions as a ssRNA-specific endoribonuclease. Involved in the integration of spacer DNA into the CRISPR cassette.</text>
</comment>
<dbReference type="GO" id="GO:0004519">
    <property type="term" value="F:endonuclease activity"/>
    <property type="evidence" value="ECO:0007669"/>
    <property type="project" value="UniProtKB-KW"/>
</dbReference>
<evidence type="ECO:0000256" key="5">
    <source>
        <dbReference type="ARBA" id="ARBA00022759"/>
    </source>
</evidence>
<dbReference type="EMBL" id="JAHBAY010000024">
    <property type="protein sequence ID" value="MBT0774163.1"/>
    <property type="molecule type" value="Genomic_DNA"/>
</dbReference>
<accession>A0ABS5TTN6</accession>
<evidence type="ECO:0000256" key="8">
    <source>
        <dbReference type="ARBA" id="ARBA00023118"/>
    </source>
</evidence>
<dbReference type="Pfam" id="PF09827">
    <property type="entry name" value="CRISPR_Cas2"/>
    <property type="match status" value="1"/>
</dbReference>
<organism evidence="10 11">
    <name type="scientific">Kineosporia corallincola</name>
    <dbReference type="NCBI Taxonomy" id="2835133"/>
    <lineage>
        <taxon>Bacteria</taxon>
        <taxon>Bacillati</taxon>
        <taxon>Actinomycetota</taxon>
        <taxon>Actinomycetes</taxon>
        <taxon>Kineosporiales</taxon>
        <taxon>Kineosporiaceae</taxon>
        <taxon>Kineosporia</taxon>
    </lineage>
</organism>
<evidence type="ECO:0000256" key="2">
    <source>
        <dbReference type="ARBA" id="ARBA00009959"/>
    </source>
</evidence>
<dbReference type="PANTHER" id="PTHR34405:SF3">
    <property type="entry name" value="CRISPR-ASSOCIATED ENDORIBONUCLEASE CAS2 3"/>
    <property type="match status" value="1"/>
</dbReference>
<evidence type="ECO:0000313" key="10">
    <source>
        <dbReference type="EMBL" id="MBT0774163.1"/>
    </source>
</evidence>
<dbReference type="EC" id="3.1.-.-" evidence="9"/>
<evidence type="ECO:0000256" key="1">
    <source>
        <dbReference type="ARBA" id="ARBA00001946"/>
    </source>
</evidence>
<name>A0ABS5TTN6_9ACTN</name>
<evidence type="ECO:0000256" key="9">
    <source>
        <dbReference type="HAMAP-Rule" id="MF_01471"/>
    </source>
</evidence>
<dbReference type="PANTHER" id="PTHR34405">
    <property type="entry name" value="CRISPR-ASSOCIATED ENDORIBONUCLEASE CAS2"/>
    <property type="match status" value="1"/>
</dbReference>
<dbReference type="HAMAP" id="MF_01471">
    <property type="entry name" value="Cas2"/>
    <property type="match status" value="1"/>
</dbReference>
<keyword evidence="7 9" id="KW-0460">Magnesium</keyword>
<sequence length="94" mass="10781">MPRRRHLLAYDIADPRRLRRVCKIMEEFGQRIQYSVFISDLSRTELVHARAAVEDAMNLREDSVVIIDLGDPDTASITFVGRSRSLPSDKPQIV</sequence>
<gene>
    <name evidence="9 10" type="primary">cas2</name>
    <name evidence="10" type="ORF">KIH74_34780</name>
</gene>
<keyword evidence="5 9" id="KW-0255">Endonuclease</keyword>
<comment type="subunit">
    <text evidence="9">Homodimer, forms a heterotetramer with a Cas1 homodimer.</text>
</comment>
<evidence type="ECO:0000256" key="4">
    <source>
        <dbReference type="ARBA" id="ARBA00022723"/>
    </source>
</evidence>
<dbReference type="NCBIfam" id="TIGR01573">
    <property type="entry name" value="cas2"/>
    <property type="match status" value="1"/>
</dbReference>